<gene>
    <name evidence="1" type="ORF">VPNG_07495</name>
</gene>
<dbReference type="Proteomes" id="UP000285146">
    <property type="component" value="Unassembled WGS sequence"/>
</dbReference>
<protein>
    <submittedName>
        <fullName evidence="1">Uncharacterized protein</fullName>
    </submittedName>
</protein>
<evidence type="ECO:0000313" key="1">
    <source>
        <dbReference type="EMBL" id="ROW06322.1"/>
    </source>
</evidence>
<sequence>MPRNVYQEFRDGLGSRFQDLVCPGCVRRKWHLGHELLREQPELWFRGEPADDRDVALINAVPMPWVDIGPQSYLKHIHHKIKDQPIKTTMWTVENDGICRSMIAQAGCRLSGFAKPTLPAPEWEHMMINVSIAGNISPWCDWGMLSGRSIKTHLLAGPPSICPTHPWDIMLLHDFHTNLATMDAIESISSRKYDVLLMKMCEDFDG</sequence>
<name>A0A423WS43_9PEZI</name>
<reference evidence="1 2" key="1">
    <citation type="submission" date="2015-09" db="EMBL/GenBank/DDBJ databases">
        <title>Host preference determinants of Valsa canker pathogens revealed by comparative genomics.</title>
        <authorList>
            <person name="Yin Z."/>
            <person name="Huang L."/>
        </authorList>
    </citation>
    <scope>NUCLEOTIDE SEQUENCE [LARGE SCALE GENOMIC DNA]</scope>
    <source>
        <strain evidence="1 2">SXYLt</strain>
    </source>
</reference>
<keyword evidence="2" id="KW-1185">Reference proteome</keyword>
<dbReference type="EMBL" id="LKEB01000042">
    <property type="protein sequence ID" value="ROW06322.1"/>
    <property type="molecule type" value="Genomic_DNA"/>
</dbReference>
<accession>A0A423WS43</accession>
<evidence type="ECO:0000313" key="2">
    <source>
        <dbReference type="Proteomes" id="UP000285146"/>
    </source>
</evidence>
<proteinExistence type="predicted"/>
<comment type="caution">
    <text evidence="1">The sequence shown here is derived from an EMBL/GenBank/DDBJ whole genome shotgun (WGS) entry which is preliminary data.</text>
</comment>
<organism evidence="1 2">
    <name type="scientific">Cytospora leucostoma</name>
    <dbReference type="NCBI Taxonomy" id="1230097"/>
    <lineage>
        <taxon>Eukaryota</taxon>
        <taxon>Fungi</taxon>
        <taxon>Dikarya</taxon>
        <taxon>Ascomycota</taxon>
        <taxon>Pezizomycotina</taxon>
        <taxon>Sordariomycetes</taxon>
        <taxon>Sordariomycetidae</taxon>
        <taxon>Diaporthales</taxon>
        <taxon>Cytosporaceae</taxon>
        <taxon>Cytospora</taxon>
    </lineage>
</organism>
<dbReference type="OrthoDB" id="3453214at2759"/>
<dbReference type="AlphaFoldDB" id="A0A423WS43"/>
<dbReference type="InParanoid" id="A0A423WS43"/>